<evidence type="ECO:0000313" key="1">
    <source>
        <dbReference type="EMBL" id="CAF2846848.1"/>
    </source>
</evidence>
<gene>
    <name evidence="1" type="ORF">LSAA_4909</name>
</gene>
<dbReference type="EMBL" id="HG994593">
    <property type="protein sequence ID" value="CAF2846848.1"/>
    <property type="molecule type" value="Genomic_DNA"/>
</dbReference>
<evidence type="ECO:0000313" key="2">
    <source>
        <dbReference type="Proteomes" id="UP000675881"/>
    </source>
</evidence>
<proteinExistence type="predicted"/>
<organism evidence="1 2">
    <name type="scientific">Lepeophtheirus salmonis</name>
    <name type="common">Salmon louse</name>
    <name type="synonym">Caligus salmonis</name>
    <dbReference type="NCBI Taxonomy" id="72036"/>
    <lineage>
        <taxon>Eukaryota</taxon>
        <taxon>Metazoa</taxon>
        <taxon>Ecdysozoa</taxon>
        <taxon>Arthropoda</taxon>
        <taxon>Crustacea</taxon>
        <taxon>Multicrustacea</taxon>
        <taxon>Hexanauplia</taxon>
        <taxon>Copepoda</taxon>
        <taxon>Siphonostomatoida</taxon>
        <taxon>Caligidae</taxon>
        <taxon>Lepeophtheirus</taxon>
    </lineage>
</organism>
<accession>A0A7R8CK41</accession>
<name>A0A7R8CK41_LEPSM</name>
<dbReference type="AlphaFoldDB" id="A0A7R8CK41"/>
<keyword evidence="2" id="KW-1185">Reference proteome</keyword>
<dbReference type="Proteomes" id="UP000675881">
    <property type="component" value="Chromosome 14"/>
</dbReference>
<protein>
    <submittedName>
        <fullName evidence="1">(salmon louse) hypothetical protein</fullName>
    </submittedName>
</protein>
<reference evidence="1" key="1">
    <citation type="submission" date="2021-02" db="EMBL/GenBank/DDBJ databases">
        <authorList>
            <person name="Bekaert M."/>
        </authorList>
    </citation>
    <scope>NUCLEOTIDE SEQUENCE</scope>
    <source>
        <strain evidence="1">IoA-00</strain>
    </source>
</reference>
<sequence>MLNYYSVPGCKGVGGFSFFNEPTLQVKWRVVINCISLKTNNLWVPSLHSIVCHEHMKKEDDKINKAIIFVKRGTKIVKNQKKSTPLKMMLKSNTYFEDNAIEVEIEVRDSKEDLFLSIKTLANDSEAVKFYTAFYDLDHLIYFFNCLGPAATNLKYKSKLSPLEKCVLTLVKLRRNTQDFELAPFFCVF</sequence>